<dbReference type="PANTHER" id="PTHR44051">
    <property type="entry name" value="GLUTATHIONE S-TRANSFERASE-RELATED"/>
    <property type="match status" value="1"/>
</dbReference>
<evidence type="ECO:0000313" key="4">
    <source>
        <dbReference type="Proteomes" id="UP001519296"/>
    </source>
</evidence>
<dbReference type="Gene3D" id="1.20.1050.10">
    <property type="match status" value="1"/>
</dbReference>
<dbReference type="PANTHER" id="PTHR44051:SF22">
    <property type="entry name" value="DISULFIDE-BOND OXIDOREDUCTASE YGHU"/>
    <property type="match status" value="1"/>
</dbReference>
<dbReference type="RefSeq" id="WP_209627204.1">
    <property type="nucleotide sequence ID" value="NZ_PRDG01000002.1"/>
</dbReference>
<dbReference type="NCBIfam" id="NF008731">
    <property type="entry name" value="PRK11752.1"/>
    <property type="match status" value="1"/>
</dbReference>
<evidence type="ECO:0000313" key="3">
    <source>
        <dbReference type="EMBL" id="MBP2622877.1"/>
    </source>
</evidence>
<dbReference type="SUPFAM" id="SSF52833">
    <property type="entry name" value="Thioredoxin-like"/>
    <property type="match status" value="1"/>
</dbReference>
<accession>A0ABS5B218</accession>
<dbReference type="InterPro" id="IPR004045">
    <property type="entry name" value="Glutathione_S-Trfase_N"/>
</dbReference>
<dbReference type="PROSITE" id="PS50405">
    <property type="entry name" value="GST_CTER"/>
    <property type="match status" value="1"/>
</dbReference>
<proteinExistence type="predicted"/>
<feature type="domain" description="GST N-terminal" evidence="1">
    <location>
        <begin position="42"/>
        <end position="129"/>
    </location>
</feature>
<dbReference type="InterPro" id="IPR036249">
    <property type="entry name" value="Thioredoxin-like_sf"/>
</dbReference>
<reference evidence="3 4" key="1">
    <citation type="submission" date="2018-02" db="EMBL/GenBank/DDBJ databases">
        <title>Draft genome sequence of Streptococcus oricebi CCUG 70868T type strain.</title>
        <authorList>
            <person name="Mendez V."/>
            <person name="Salva-Serra F."/>
            <person name="Jaen-Luchoro D."/>
            <person name="Gonzales-Siles L."/>
            <person name="Karlsson R."/>
            <person name="Engstrom-Jakobsson H."/>
            <person name="Busquets A."/>
            <person name="Gomila M."/>
            <person name="Pineiro-Iglesias B."/>
            <person name="Bennasar-Figueras A."/>
            <person name="Seeger M."/>
            <person name="Moore E."/>
        </authorList>
    </citation>
    <scope>NUCLEOTIDE SEQUENCE [LARGE SCALE GENOMIC DNA]</scope>
    <source>
        <strain evidence="3 4">CCUG 70868</strain>
    </source>
</reference>
<evidence type="ECO:0000259" key="1">
    <source>
        <dbReference type="PROSITE" id="PS50404"/>
    </source>
</evidence>
<comment type="caution">
    <text evidence="3">The sequence shown here is derived from an EMBL/GenBank/DDBJ whole genome shotgun (WGS) entry which is preliminary data.</text>
</comment>
<dbReference type="EMBL" id="PRDG01000002">
    <property type="protein sequence ID" value="MBP2622877.1"/>
    <property type="molecule type" value="Genomic_DNA"/>
</dbReference>
<gene>
    <name evidence="3" type="ORF">C4K46_02875</name>
</gene>
<dbReference type="SUPFAM" id="SSF47616">
    <property type="entry name" value="GST C-terminal domain-like"/>
    <property type="match status" value="1"/>
</dbReference>
<dbReference type="Pfam" id="PF02798">
    <property type="entry name" value="GST_N"/>
    <property type="match status" value="1"/>
</dbReference>
<organism evidence="3 4">
    <name type="scientific">Streptococcus oricebi</name>
    <dbReference type="NCBI Taxonomy" id="1547447"/>
    <lineage>
        <taxon>Bacteria</taxon>
        <taxon>Bacillati</taxon>
        <taxon>Bacillota</taxon>
        <taxon>Bacilli</taxon>
        <taxon>Lactobacillales</taxon>
        <taxon>Streptococcaceae</taxon>
        <taxon>Streptococcus</taxon>
    </lineage>
</organism>
<dbReference type="InterPro" id="IPR036282">
    <property type="entry name" value="Glutathione-S-Trfase_C_sf"/>
</dbReference>
<dbReference type="PROSITE" id="PS50404">
    <property type="entry name" value="GST_NTER"/>
    <property type="match status" value="1"/>
</dbReference>
<feature type="domain" description="GST C-terminal" evidence="2">
    <location>
        <begin position="132"/>
        <end position="260"/>
    </location>
</feature>
<dbReference type="CDD" id="cd03048">
    <property type="entry name" value="GST_N_Ure2p_like"/>
    <property type="match status" value="1"/>
</dbReference>
<dbReference type="SFLD" id="SFLDG00358">
    <property type="entry name" value="Main_(cytGST)"/>
    <property type="match status" value="1"/>
</dbReference>
<protein>
    <submittedName>
        <fullName evidence="3">Glutathione-dependent disulfide-bond oxidoreductase</fullName>
    </submittedName>
</protein>
<dbReference type="Proteomes" id="UP001519296">
    <property type="component" value="Unassembled WGS sequence"/>
</dbReference>
<name>A0ABS5B218_9STRE</name>
<dbReference type="SFLD" id="SFLDG01151">
    <property type="entry name" value="Main.2:_Nu-like"/>
    <property type="match status" value="1"/>
</dbReference>
<dbReference type="InterPro" id="IPR010987">
    <property type="entry name" value="Glutathione-S-Trfase_C-like"/>
</dbReference>
<dbReference type="Pfam" id="PF13410">
    <property type="entry name" value="GST_C_2"/>
    <property type="match status" value="1"/>
</dbReference>
<dbReference type="SFLD" id="SFLDS00019">
    <property type="entry name" value="Glutathione_Transferase_(cytos"/>
    <property type="match status" value="1"/>
</dbReference>
<keyword evidence="4" id="KW-1185">Reference proteome</keyword>
<dbReference type="InterPro" id="IPR040079">
    <property type="entry name" value="Glutathione_S-Trfase"/>
</dbReference>
<dbReference type="Gene3D" id="3.40.30.10">
    <property type="entry name" value="Glutaredoxin"/>
    <property type="match status" value="1"/>
</dbReference>
<sequence length="263" mass="29580">MSEYKKPLIWEWEEPHDGRAGNKPTAGARFELALPRGKAPFQIYSLGTPNGIKVSIMLEELRDLGVTGIDYDQYKIDIVKGQQFASGFVALNPNSKIPVLLDQSGSEDISVFESANILLYLAEKFGHLLPQDLKGRTEVLNWLFWQTGAAPFLGGGFGHFFHYAPSEQKYPIDRYSMEVKRQLDLLDQVLASRPYIAGSDYSIADIAIWSWYGRLSQDKIYPGAAKFLQTDSYPHFKAWVEKIAQRPGVKRGLAAPYQDLGES</sequence>
<evidence type="ECO:0000259" key="2">
    <source>
        <dbReference type="PROSITE" id="PS50405"/>
    </source>
</evidence>